<sequence>MSATIMWQDDEAKASKNYVKAVSKQDRNNLISFLNSL</sequence>
<dbReference type="Proteomes" id="UP001302349">
    <property type="component" value="Chromosome"/>
</dbReference>
<proteinExistence type="predicted"/>
<keyword evidence="2" id="KW-1185">Reference proteome</keyword>
<evidence type="ECO:0000313" key="1">
    <source>
        <dbReference type="EMBL" id="WOK09296.1"/>
    </source>
</evidence>
<evidence type="ECO:0000313" key="2">
    <source>
        <dbReference type="Proteomes" id="UP001302349"/>
    </source>
</evidence>
<organism evidence="1 2">
    <name type="scientific">Imperialibacter roseus</name>
    <dbReference type="NCBI Taxonomy" id="1324217"/>
    <lineage>
        <taxon>Bacteria</taxon>
        <taxon>Pseudomonadati</taxon>
        <taxon>Bacteroidota</taxon>
        <taxon>Cytophagia</taxon>
        <taxon>Cytophagales</taxon>
        <taxon>Flammeovirgaceae</taxon>
        <taxon>Imperialibacter</taxon>
    </lineage>
</organism>
<protein>
    <submittedName>
        <fullName evidence="1">Di-heme oxidoredictase family protein</fullName>
    </submittedName>
</protein>
<name>A0ABZ0IXD7_9BACT</name>
<accession>A0ABZ0IXD7</accession>
<gene>
    <name evidence="1" type="ORF">RT717_11670</name>
</gene>
<dbReference type="RefSeq" id="WP_317491916.1">
    <property type="nucleotide sequence ID" value="NZ_CP136051.1"/>
</dbReference>
<reference evidence="1 2" key="1">
    <citation type="journal article" date="2023" name="Microbiol. Resour. Announc.">
        <title>Complete Genome Sequence of Imperialibacter roseus strain P4T.</title>
        <authorList>
            <person name="Tizabi D.R."/>
            <person name="Bachvaroff T."/>
            <person name="Hill R.T."/>
        </authorList>
    </citation>
    <scope>NUCLEOTIDE SEQUENCE [LARGE SCALE GENOMIC DNA]</scope>
    <source>
        <strain evidence="1 2">P4T</strain>
    </source>
</reference>
<dbReference type="EMBL" id="CP136051">
    <property type="protein sequence ID" value="WOK09296.1"/>
    <property type="molecule type" value="Genomic_DNA"/>
</dbReference>